<dbReference type="GeneID" id="98055406"/>
<name>A0A852VVN5_PSEA5</name>
<organism evidence="1 2">
    <name type="scientific">Pseudonocardia alni</name>
    <name type="common">Amycolata alni</name>
    <dbReference type="NCBI Taxonomy" id="33907"/>
    <lineage>
        <taxon>Bacteria</taxon>
        <taxon>Bacillati</taxon>
        <taxon>Actinomycetota</taxon>
        <taxon>Actinomycetes</taxon>
        <taxon>Pseudonocardiales</taxon>
        <taxon>Pseudonocardiaceae</taxon>
        <taxon>Pseudonocardia</taxon>
    </lineage>
</organism>
<dbReference type="EMBL" id="JACCCZ010000001">
    <property type="protein sequence ID" value="NYG00893.1"/>
    <property type="molecule type" value="Genomic_DNA"/>
</dbReference>
<evidence type="ECO:0008006" key="3">
    <source>
        <dbReference type="Google" id="ProtNLM"/>
    </source>
</evidence>
<evidence type="ECO:0000313" key="2">
    <source>
        <dbReference type="Proteomes" id="UP000549695"/>
    </source>
</evidence>
<dbReference type="Proteomes" id="UP000549695">
    <property type="component" value="Unassembled WGS sequence"/>
</dbReference>
<dbReference type="RefSeq" id="WP_218899230.1">
    <property type="nucleotide sequence ID" value="NZ_BAAAJZ010000008.1"/>
</dbReference>
<dbReference type="SUPFAM" id="SSF54593">
    <property type="entry name" value="Glyoxalase/Bleomycin resistance protein/Dihydroxybiphenyl dioxygenase"/>
    <property type="match status" value="1"/>
</dbReference>
<reference evidence="1 2" key="1">
    <citation type="submission" date="2020-07" db="EMBL/GenBank/DDBJ databases">
        <title>Sequencing the genomes of 1000 actinobacteria strains.</title>
        <authorList>
            <person name="Klenk H.-P."/>
        </authorList>
    </citation>
    <scope>NUCLEOTIDE SEQUENCE [LARGE SCALE GENOMIC DNA]</scope>
    <source>
        <strain evidence="1 2">DSM 44749</strain>
    </source>
</reference>
<dbReference type="AlphaFoldDB" id="A0A852VVN5"/>
<evidence type="ECO:0000313" key="1">
    <source>
        <dbReference type="EMBL" id="NYG00893.1"/>
    </source>
</evidence>
<proteinExistence type="predicted"/>
<protein>
    <recommendedName>
        <fullName evidence="3">Glyoxalase/bleomycin resistance protein/dioxygenase superfamily protein</fullName>
    </recommendedName>
</protein>
<sequence>MPGTLTTPTLFVIYTEQLEACRAFYAQLGLHLVREQHGRGPVHYAAELGHGLVLELYPATSAEQATGRLRLGLAVPAAVAHHVGAKTTLSDPDGRTVAVTAIEPIRYFVTTRRWARGWELHIADADGAEIGVTQVEHLDAIERTALDYITACDLPPGQINTRPTDPGTGP</sequence>
<gene>
    <name evidence="1" type="ORF">HDA37_001178</name>
</gene>
<dbReference type="InterPro" id="IPR029068">
    <property type="entry name" value="Glyas_Bleomycin-R_OHBP_Dase"/>
</dbReference>
<dbReference type="Gene3D" id="3.10.180.10">
    <property type="entry name" value="2,3-Dihydroxybiphenyl 1,2-Dioxygenase, domain 1"/>
    <property type="match status" value="1"/>
</dbReference>
<keyword evidence="2" id="KW-1185">Reference proteome</keyword>
<accession>A0A852VVN5</accession>
<comment type="caution">
    <text evidence="1">The sequence shown here is derived from an EMBL/GenBank/DDBJ whole genome shotgun (WGS) entry which is preliminary data.</text>
</comment>
<dbReference type="CDD" id="cd06587">
    <property type="entry name" value="VOC"/>
    <property type="match status" value="1"/>
</dbReference>